<dbReference type="OrthoDB" id="3197992at2759"/>
<evidence type="ECO:0000313" key="1">
    <source>
        <dbReference type="EMBL" id="TDL25499.1"/>
    </source>
</evidence>
<name>A0A4Y7QF71_9AGAM</name>
<proteinExistence type="predicted"/>
<organism evidence="1 2">
    <name type="scientific">Rickenella mellea</name>
    <dbReference type="NCBI Taxonomy" id="50990"/>
    <lineage>
        <taxon>Eukaryota</taxon>
        <taxon>Fungi</taxon>
        <taxon>Dikarya</taxon>
        <taxon>Basidiomycota</taxon>
        <taxon>Agaricomycotina</taxon>
        <taxon>Agaricomycetes</taxon>
        <taxon>Hymenochaetales</taxon>
        <taxon>Rickenellaceae</taxon>
        <taxon>Rickenella</taxon>
    </lineage>
</organism>
<accession>A0A4Y7QF71</accession>
<protein>
    <submittedName>
        <fullName evidence="1">Uncharacterized protein</fullName>
    </submittedName>
</protein>
<dbReference type="Proteomes" id="UP000294933">
    <property type="component" value="Unassembled WGS sequence"/>
</dbReference>
<sequence>MCTYECKGDYYRGCQHYVRRYYTGNRTDCLEEDCKTSSAHKHKTARDCGCPQVKEDDQKIVNMFQCKCESCEDPRAHR</sequence>
<dbReference type="VEuPathDB" id="FungiDB:BD410DRAFT_813289"/>
<dbReference type="EMBL" id="ML170163">
    <property type="protein sequence ID" value="TDL25499.1"/>
    <property type="molecule type" value="Genomic_DNA"/>
</dbReference>
<reference evidence="1 2" key="1">
    <citation type="submission" date="2018-06" db="EMBL/GenBank/DDBJ databases">
        <title>A transcriptomic atlas of mushroom development highlights an independent origin of complex multicellularity.</title>
        <authorList>
            <consortium name="DOE Joint Genome Institute"/>
            <person name="Krizsan K."/>
            <person name="Almasi E."/>
            <person name="Merenyi Z."/>
            <person name="Sahu N."/>
            <person name="Viragh M."/>
            <person name="Koszo T."/>
            <person name="Mondo S."/>
            <person name="Kiss B."/>
            <person name="Balint B."/>
            <person name="Kues U."/>
            <person name="Barry K."/>
            <person name="Hegedus J.C."/>
            <person name="Henrissat B."/>
            <person name="Johnson J."/>
            <person name="Lipzen A."/>
            <person name="Ohm R."/>
            <person name="Nagy I."/>
            <person name="Pangilinan J."/>
            <person name="Yan J."/>
            <person name="Xiong Y."/>
            <person name="Grigoriev I.V."/>
            <person name="Hibbett D.S."/>
            <person name="Nagy L.G."/>
        </authorList>
    </citation>
    <scope>NUCLEOTIDE SEQUENCE [LARGE SCALE GENOMIC DNA]</scope>
    <source>
        <strain evidence="1 2">SZMC22713</strain>
    </source>
</reference>
<keyword evidence="2" id="KW-1185">Reference proteome</keyword>
<dbReference type="AlphaFoldDB" id="A0A4Y7QF71"/>
<gene>
    <name evidence="1" type="ORF">BD410DRAFT_813289</name>
</gene>
<evidence type="ECO:0000313" key="2">
    <source>
        <dbReference type="Proteomes" id="UP000294933"/>
    </source>
</evidence>